<dbReference type="Proteomes" id="UP001305498">
    <property type="component" value="Chromosome"/>
</dbReference>
<dbReference type="InterPro" id="IPR000835">
    <property type="entry name" value="HTH_MarR-typ"/>
</dbReference>
<keyword evidence="2" id="KW-0238">DNA-binding</keyword>
<dbReference type="GO" id="GO:0003700">
    <property type="term" value="F:DNA-binding transcription factor activity"/>
    <property type="evidence" value="ECO:0007669"/>
    <property type="project" value="InterPro"/>
</dbReference>
<dbReference type="SUPFAM" id="SSF46785">
    <property type="entry name" value="Winged helix' DNA-binding domain"/>
    <property type="match status" value="1"/>
</dbReference>
<dbReference type="PANTHER" id="PTHR33164">
    <property type="entry name" value="TRANSCRIPTIONAL REGULATOR, MARR FAMILY"/>
    <property type="match status" value="1"/>
</dbReference>
<protein>
    <submittedName>
        <fullName evidence="6">MarR family transcriptional regulator</fullName>
    </submittedName>
</protein>
<feature type="domain" description="HTH marR-type" evidence="5">
    <location>
        <begin position="34"/>
        <end position="164"/>
    </location>
</feature>
<evidence type="ECO:0000313" key="6">
    <source>
        <dbReference type="EMBL" id="WOF23722.1"/>
    </source>
</evidence>
<organism evidence="6 7">
    <name type="scientific">Microbacterium betulae</name>
    <dbReference type="NCBI Taxonomy" id="2981139"/>
    <lineage>
        <taxon>Bacteria</taxon>
        <taxon>Bacillati</taxon>
        <taxon>Actinomycetota</taxon>
        <taxon>Actinomycetes</taxon>
        <taxon>Micrococcales</taxon>
        <taxon>Microbacteriaceae</taxon>
        <taxon>Microbacterium</taxon>
    </lineage>
</organism>
<dbReference type="AlphaFoldDB" id="A0AA97FLP1"/>
<keyword evidence="1" id="KW-0805">Transcription regulation</keyword>
<dbReference type="SMART" id="SM00347">
    <property type="entry name" value="HTH_MARR"/>
    <property type="match status" value="1"/>
</dbReference>
<dbReference type="InterPro" id="IPR039422">
    <property type="entry name" value="MarR/SlyA-like"/>
</dbReference>
<dbReference type="KEGG" id="mbet:N8K70_03325"/>
<evidence type="ECO:0000256" key="2">
    <source>
        <dbReference type="ARBA" id="ARBA00023125"/>
    </source>
</evidence>
<dbReference type="EMBL" id="CP118157">
    <property type="protein sequence ID" value="WOF23722.1"/>
    <property type="molecule type" value="Genomic_DNA"/>
</dbReference>
<evidence type="ECO:0000313" key="7">
    <source>
        <dbReference type="Proteomes" id="UP001305498"/>
    </source>
</evidence>
<dbReference type="PROSITE" id="PS50995">
    <property type="entry name" value="HTH_MARR_2"/>
    <property type="match status" value="1"/>
</dbReference>
<keyword evidence="7" id="KW-1185">Reference proteome</keyword>
<dbReference type="InterPro" id="IPR036390">
    <property type="entry name" value="WH_DNA-bd_sf"/>
</dbReference>
<dbReference type="GO" id="GO:0003677">
    <property type="term" value="F:DNA binding"/>
    <property type="evidence" value="ECO:0007669"/>
    <property type="project" value="UniProtKB-KW"/>
</dbReference>
<reference evidence="6 7" key="1">
    <citation type="submission" date="2023-02" db="EMBL/GenBank/DDBJ databases">
        <title>Microbacterium betulae sp. nov., isolated from birch wood.</title>
        <authorList>
            <person name="Pasciak M."/>
            <person name="Pawlik K.J."/>
            <person name="Martynowski D."/>
            <person name="Laczmanski L."/>
            <person name="Ciekot J."/>
            <person name="Szponar B."/>
            <person name="Wojcik-Fatla A."/>
            <person name="Mackiewicz B."/>
            <person name="Farian E."/>
            <person name="Cholewa G."/>
            <person name="Cholewa A."/>
            <person name="Dutkiewicz J."/>
        </authorList>
    </citation>
    <scope>NUCLEOTIDE SEQUENCE [LARGE SCALE GENOMIC DNA]</scope>
    <source>
        <strain evidence="6 7">AB</strain>
    </source>
</reference>
<dbReference type="CDD" id="cd00090">
    <property type="entry name" value="HTH_ARSR"/>
    <property type="match status" value="1"/>
</dbReference>
<name>A0AA97FLP1_9MICO</name>
<dbReference type="PRINTS" id="PR00598">
    <property type="entry name" value="HTHMARR"/>
</dbReference>
<gene>
    <name evidence="6" type="ORF">N8K70_03325</name>
</gene>
<accession>A0AA97FLP1</accession>
<dbReference type="PANTHER" id="PTHR33164:SF57">
    <property type="entry name" value="MARR-FAMILY TRANSCRIPTIONAL REGULATOR"/>
    <property type="match status" value="1"/>
</dbReference>
<evidence type="ECO:0000256" key="4">
    <source>
        <dbReference type="SAM" id="MobiDB-lite"/>
    </source>
</evidence>
<evidence type="ECO:0000256" key="3">
    <source>
        <dbReference type="ARBA" id="ARBA00023163"/>
    </source>
</evidence>
<proteinExistence type="predicted"/>
<evidence type="ECO:0000259" key="5">
    <source>
        <dbReference type="PROSITE" id="PS50995"/>
    </source>
</evidence>
<keyword evidence="3" id="KW-0804">Transcription</keyword>
<dbReference type="RefSeq" id="WP_317140193.1">
    <property type="nucleotide sequence ID" value="NZ_CP118157.1"/>
</dbReference>
<dbReference type="InterPro" id="IPR023187">
    <property type="entry name" value="Tscrpt_reg_MarR-type_CS"/>
</dbReference>
<dbReference type="InterPro" id="IPR011991">
    <property type="entry name" value="ArsR-like_HTH"/>
</dbReference>
<dbReference type="Gene3D" id="1.10.10.10">
    <property type="entry name" value="Winged helix-like DNA-binding domain superfamily/Winged helix DNA-binding domain"/>
    <property type="match status" value="1"/>
</dbReference>
<dbReference type="InterPro" id="IPR036388">
    <property type="entry name" value="WH-like_DNA-bd_sf"/>
</dbReference>
<evidence type="ECO:0000256" key="1">
    <source>
        <dbReference type="ARBA" id="ARBA00023015"/>
    </source>
</evidence>
<sequence>MTNDTSPPGAAPSGKARRPGSVPPERAEAIKAVESEFGELMMRVRRMIHRNADRVSPGMNPGAYKIFTSIVRNGPVKASDIAERMMLDKGQMSRTVKELEDLGLVTRTPDPGDRRASLLEATPHGVARLDEARSGNDSLLYDTLVDWDLDRVLDLADLLHALTNGTAPERR</sequence>
<dbReference type="GO" id="GO:0006950">
    <property type="term" value="P:response to stress"/>
    <property type="evidence" value="ECO:0007669"/>
    <property type="project" value="TreeGrafter"/>
</dbReference>
<dbReference type="PROSITE" id="PS01117">
    <property type="entry name" value="HTH_MARR_1"/>
    <property type="match status" value="1"/>
</dbReference>
<feature type="region of interest" description="Disordered" evidence="4">
    <location>
        <begin position="1"/>
        <end position="25"/>
    </location>
</feature>
<dbReference type="Pfam" id="PF12802">
    <property type="entry name" value="MarR_2"/>
    <property type="match status" value="1"/>
</dbReference>